<gene>
    <name evidence="2" type="ORF">SAMN05660429_02200</name>
</gene>
<reference evidence="2 3" key="1">
    <citation type="submission" date="2016-10" db="EMBL/GenBank/DDBJ databases">
        <authorList>
            <person name="de Groot N.N."/>
        </authorList>
    </citation>
    <scope>NUCLEOTIDE SEQUENCE [LARGE SCALE GENOMIC DNA]</scope>
    <source>
        <strain evidence="2 3">DSM 19706</strain>
    </source>
</reference>
<keyword evidence="3" id="KW-1185">Reference proteome</keyword>
<evidence type="ECO:0000259" key="1">
    <source>
        <dbReference type="PROSITE" id="PS50801"/>
    </source>
</evidence>
<dbReference type="InterPro" id="IPR036513">
    <property type="entry name" value="STAS_dom_sf"/>
</dbReference>
<feature type="domain" description="STAS" evidence="1">
    <location>
        <begin position="12"/>
        <end position="95"/>
    </location>
</feature>
<dbReference type="InterPro" id="IPR002645">
    <property type="entry name" value="STAS_dom"/>
</dbReference>
<dbReference type="EMBL" id="FOHK01000010">
    <property type="protein sequence ID" value="SET61069.1"/>
    <property type="molecule type" value="Genomic_DNA"/>
</dbReference>
<dbReference type="Proteomes" id="UP000199308">
    <property type="component" value="Unassembled WGS sequence"/>
</dbReference>
<dbReference type="InterPro" id="IPR052746">
    <property type="entry name" value="MlaB_ABC_Transporter"/>
</dbReference>
<proteinExistence type="predicted"/>
<dbReference type="PROSITE" id="PS50801">
    <property type="entry name" value="STAS"/>
    <property type="match status" value="1"/>
</dbReference>
<evidence type="ECO:0000313" key="3">
    <source>
        <dbReference type="Proteomes" id="UP000199308"/>
    </source>
</evidence>
<organism evidence="2 3">
    <name type="scientific">Thalassotalea agarivorans</name>
    <name type="common">Thalassomonas agarivorans</name>
    <dbReference type="NCBI Taxonomy" id="349064"/>
    <lineage>
        <taxon>Bacteria</taxon>
        <taxon>Pseudomonadati</taxon>
        <taxon>Pseudomonadota</taxon>
        <taxon>Gammaproteobacteria</taxon>
        <taxon>Alteromonadales</taxon>
        <taxon>Colwelliaceae</taxon>
        <taxon>Thalassotalea</taxon>
    </lineage>
</organism>
<dbReference type="OrthoDB" id="6227472at2"/>
<protein>
    <submittedName>
        <fullName evidence="2">Phospholipid transport system transporter-binding protein</fullName>
    </submittedName>
</protein>
<dbReference type="SUPFAM" id="SSF52091">
    <property type="entry name" value="SpoIIaa-like"/>
    <property type="match status" value="1"/>
</dbReference>
<name>A0A1I0FRN2_THASX</name>
<dbReference type="RefSeq" id="WP_093330225.1">
    <property type="nucleotide sequence ID" value="NZ_AP027363.1"/>
</dbReference>
<dbReference type="PANTHER" id="PTHR35849:SF2">
    <property type="entry name" value="BLR2341 PROTEIN"/>
    <property type="match status" value="1"/>
</dbReference>
<dbReference type="CDD" id="cd07043">
    <property type="entry name" value="STAS_anti-anti-sigma_factors"/>
    <property type="match status" value="1"/>
</dbReference>
<dbReference type="AlphaFoldDB" id="A0A1I0FRN2"/>
<dbReference type="Gene3D" id="3.30.750.24">
    <property type="entry name" value="STAS domain"/>
    <property type="match status" value="1"/>
</dbReference>
<sequence length="95" mass="10377">MQVNIDKHLALLSGELTRETVPHIKQGDFDKLLAQDNATIDFANVSRTDTAGLAWIFLQMSVANRLGGKLVLTHLSNDVLKLAKLSGVEALLHSK</sequence>
<dbReference type="Pfam" id="PF13466">
    <property type="entry name" value="STAS_2"/>
    <property type="match status" value="1"/>
</dbReference>
<accession>A0A1I0FRN2</accession>
<dbReference type="STRING" id="349064.SAMN05660429_02200"/>
<evidence type="ECO:0000313" key="2">
    <source>
        <dbReference type="EMBL" id="SET61069.1"/>
    </source>
</evidence>
<dbReference type="InterPro" id="IPR058548">
    <property type="entry name" value="MlaB-like_STAS"/>
</dbReference>
<dbReference type="PANTHER" id="PTHR35849">
    <property type="entry name" value="BLR2341 PROTEIN"/>
    <property type="match status" value="1"/>
</dbReference>